<sequence>MREWHKKKWILILSLVCMLVVSGCGIDQSSSSAKDGSDAKNGDEIKIGVIVAETGPASTLGSSQANTVKLLQKQLDEAGPIDGKKIKIIKHDYETDDTKAVVAMDKLLSEDVAAVVGATQSSTSMAIMPKAIENKIPLMTVAPIESGSEYVYSMSHSTTVISTPIVEYLKKNNISKVGWINASDGFGVTGLPAFEKLAKENNIEIVAHEEFDATATDMTIQLTKIRDAKPEAVIVWSRTPAAGVVARNFKSLDFDIPMIQSTAAANQGFLDQVKDDNENVMVIGSKLSVVDQLEDSKQKEELLAFRDAYTDEFSGGEPDLFAAHLLDGVNVVIEAIKAGNTTSEDIQNYLQKDLGEYLGITGTFHFAETQASPEADGISVLSIENNTWKYNGQ</sequence>
<dbReference type="PANTHER" id="PTHR30483:SF38">
    <property type="entry name" value="BLR7848 PROTEIN"/>
    <property type="match status" value="1"/>
</dbReference>
<dbReference type="CDD" id="cd06333">
    <property type="entry name" value="PBP1_ABC_RPA1789-like"/>
    <property type="match status" value="1"/>
</dbReference>
<dbReference type="PROSITE" id="PS51257">
    <property type="entry name" value="PROKAR_LIPOPROTEIN"/>
    <property type="match status" value="1"/>
</dbReference>
<evidence type="ECO:0000256" key="1">
    <source>
        <dbReference type="ARBA" id="ARBA00010062"/>
    </source>
</evidence>
<name>A0A429XC52_SIMTE</name>
<evidence type="ECO:0000259" key="3">
    <source>
        <dbReference type="Pfam" id="PF13458"/>
    </source>
</evidence>
<dbReference type="EMBL" id="QYTW02000004">
    <property type="protein sequence ID" value="RST60563.1"/>
    <property type="molecule type" value="Genomic_DNA"/>
</dbReference>
<organism evidence="4 5">
    <name type="scientific">Siminovitchia terrae</name>
    <name type="common">Bacillus terrae</name>
    <dbReference type="NCBI Taxonomy" id="1914933"/>
    <lineage>
        <taxon>Bacteria</taxon>
        <taxon>Bacillati</taxon>
        <taxon>Bacillota</taxon>
        <taxon>Bacilli</taxon>
        <taxon>Bacillales</taxon>
        <taxon>Bacillaceae</taxon>
        <taxon>Siminovitchia</taxon>
    </lineage>
</organism>
<keyword evidence="2" id="KW-0732">Signal</keyword>
<dbReference type="Pfam" id="PF13458">
    <property type="entry name" value="Peripla_BP_6"/>
    <property type="match status" value="1"/>
</dbReference>
<dbReference type="PANTHER" id="PTHR30483">
    <property type="entry name" value="LEUCINE-SPECIFIC-BINDING PROTEIN"/>
    <property type="match status" value="1"/>
</dbReference>
<dbReference type="Proteomes" id="UP000287296">
    <property type="component" value="Unassembled WGS sequence"/>
</dbReference>
<protein>
    <recommendedName>
        <fullName evidence="3">Leucine-binding protein domain-containing protein</fullName>
    </recommendedName>
</protein>
<evidence type="ECO:0000256" key="2">
    <source>
        <dbReference type="ARBA" id="ARBA00022729"/>
    </source>
</evidence>
<dbReference type="Gene3D" id="3.40.50.2300">
    <property type="match status" value="2"/>
</dbReference>
<reference evidence="4 5" key="1">
    <citation type="submission" date="2018-12" db="EMBL/GenBank/DDBJ databases">
        <authorList>
            <person name="Sun L."/>
            <person name="Chen Z."/>
        </authorList>
    </citation>
    <scope>NUCLEOTIDE SEQUENCE [LARGE SCALE GENOMIC DNA]</scope>
    <source>
        <strain evidence="4 5">LMG 29736</strain>
    </source>
</reference>
<evidence type="ECO:0000313" key="5">
    <source>
        <dbReference type="Proteomes" id="UP000287296"/>
    </source>
</evidence>
<feature type="domain" description="Leucine-binding protein" evidence="3">
    <location>
        <begin position="44"/>
        <end position="368"/>
    </location>
</feature>
<comment type="similarity">
    <text evidence="1">Belongs to the leucine-binding protein family.</text>
</comment>
<dbReference type="InterPro" id="IPR051010">
    <property type="entry name" value="BCAA_transport"/>
</dbReference>
<dbReference type="RefSeq" id="WP_120115352.1">
    <property type="nucleotide sequence ID" value="NZ_QYTW02000004.1"/>
</dbReference>
<dbReference type="InterPro" id="IPR028081">
    <property type="entry name" value="Leu-bd"/>
</dbReference>
<dbReference type="OrthoDB" id="9783240at2"/>
<comment type="caution">
    <text evidence="4">The sequence shown here is derived from an EMBL/GenBank/DDBJ whole genome shotgun (WGS) entry which is preliminary data.</text>
</comment>
<dbReference type="SUPFAM" id="SSF53822">
    <property type="entry name" value="Periplasmic binding protein-like I"/>
    <property type="match status" value="1"/>
</dbReference>
<gene>
    <name evidence="4" type="ORF">D5F11_006955</name>
</gene>
<dbReference type="AlphaFoldDB" id="A0A429XC52"/>
<dbReference type="InterPro" id="IPR028082">
    <property type="entry name" value="Peripla_BP_I"/>
</dbReference>
<proteinExistence type="inferred from homology"/>
<evidence type="ECO:0000313" key="4">
    <source>
        <dbReference type="EMBL" id="RST60563.1"/>
    </source>
</evidence>
<accession>A0A429XC52</accession>